<dbReference type="EMBL" id="CP031385">
    <property type="protein sequence ID" value="QPG94297.1"/>
    <property type="molecule type" value="Genomic_DNA"/>
</dbReference>
<protein>
    <recommendedName>
        <fullName evidence="3">Aminoglycoside phosphotransferase domain-containing protein</fullName>
    </recommendedName>
</protein>
<dbReference type="PANTHER" id="PTHR21310:SF48">
    <property type="entry name" value="AMINOGLYCOSIDE PHOSPHOTRANSFERASE DOMAIN-CONTAINING PROTEIN"/>
    <property type="match status" value="1"/>
</dbReference>
<accession>A0A7S9KL23</accession>
<dbReference type="InterPro" id="IPR011009">
    <property type="entry name" value="Kinase-like_dom_sf"/>
</dbReference>
<keyword evidence="2" id="KW-1185">Reference proteome</keyword>
<name>A0A7S9KL23_EPIFF</name>
<evidence type="ECO:0000313" key="1">
    <source>
        <dbReference type="EMBL" id="QPG94297.1"/>
    </source>
</evidence>
<gene>
    <name evidence="1" type="ORF">C2857_005637</name>
</gene>
<dbReference type="InterPro" id="IPR051678">
    <property type="entry name" value="AGP_Transferase"/>
</dbReference>
<dbReference type="AlphaFoldDB" id="A0A7S9KL23"/>
<dbReference type="SUPFAM" id="SSF56112">
    <property type="entry name" value="Protein kinase-like (PK-like)"/>
    <property type="match status" value="1"/>
</dbReference>
<evidence type="ECO:0008006" key="3">
    <source>
        <dbReference type="Google" id="ProtNLM"/>
    </source>
</evidence>
<dbReference type="Proteomes" id="UP000594364">
    <property type="component" value="Chromosome 1"/>
</dbReference>
<sequence>MPPPFARRDWTLSPICNENNISSIQLANSGNLHVIELRAYHEGDIDKMYELPFFASKSRLPAPLPPPEVIEGSGEIIQEQSGRRVIRFSDCYVIKYGLNVSLTEGQNMLFVRETQSVPVPEIFALYSTNNETGRKVNYIIMENISGRPLDTVWTQLDSSDKVKISNQLRTHLDILRSVPAPGYFGCIGEEAL</sequence>
<organism evidence="1 2">
    <name type="scientific">Epichloe festucae (strain Fl1)</name>
    <dbReference type="NCBI Taxonomy" id="877507"/>
    <lineage>
        <taxon>Eukaryota</taxon>
        <taxon>Fungi</taxon>
        <taxon>Dikarya</taxon>
        <taxon>Ascomycota</taxon>
        <taxon>Pezizomycotina</taxon>
        <taxon>Sordariomycetes</taxon>
        <taxon>Hypocreomycetidae</taxon>
        <taxon>Hypocreales</taxon>
        <taxon>Clavicipitaceae</taxon>
        <taxon>Epichloe</taxon>
    </lineage>
</organism>
<dbReference type="OrthoDB" id="4913714at2759"/>
<reference evidence="1 2" key="1">
    <citation type="journal article" date="2018" name="PLoS Genet.">
        <title>Repeat elements organise 3D genome structure and mediate transcription in the filamentous fungus Epichloe festucae.</title>
        <authorList>
            <person name="Winter D.J."/>
            <person name="Ganley A.R.D."/>
            <person name="Young C.A."/>
            <person name="Liachko I."/>
            <person name="Schardl C.L."/>
            <person name="Dupont P.Y."/>
            <person name="Berry D."/>
            <person name="Ram A."/>
            <person name="Scott B."/>
            <person name="Cox M.P."/>
        </authorList>
    </citation>
    <scope>NUCLEOTIDE SEQUENCE [LARGE SCALE GENOMIC DNA]</scope>
    <source>
        <strain evidence="1 2">Fl1</strain>
    </source>
</reference>
<dbReference type="PANTHER" id="PTHR21310">
    <property type="entry name" value="AMINOGLYCOSIDE PHOSPHOTRANSFERASE-RELATED-RELATED"/>
    <property type="match status" value="1"/>
</dbReference>
<evidence type="ECO:0000313" key="2">
    <source>
        <dbReference type="Proteomes" id="UP000594364"/>
    </source>
</evidence>
<proteinExistence type="predicted"/>